<reference evidence="2" key="2">
    <citation type="submission" date="2015-01" db="EMBL/GenBank/DDBJ databases">
        <title>Evolutionary Origins and Diversification of the Mycorrhizal Mutualists.</title>
        <authorList>
            <consortium name="DOE Joint Genome Institute"/>
            <consortium name="Mycorrhizal Genomics Consortium"/>
            <person name="Kohler A."/>
            <person name="Kuo A."/>
            <person name="Nagy L.G."/>
            <person name="Floudas D."/>
            <person name="Copeland A."/>
            <person name="Barry K.W."/>
            <person name="Cichocki N."/>
            <person name="Veneault-Fourrey C."/>
            <person name="LaButti K."/>
            <person name="Lindquist E.A."/>
            <person name="Lipzen A."/>
            <person name="Lundell T."/>
            <person name="Morin E."/>
            <person name="Murat C."/>
            <person name="Riley R."/>
            <person name="Ohm R."/>
            <person name="Sun H."/>
            <person name="Tunlid A."/>
            <person name="Henrissat B."/>
            <person name="Grigoriev I.V."/>
            <person name="Hibbett D.S."/>
            <person name="Martin F."/>
        </authorList>
    </citation>
    <scope>NUCLEOTIDE SEQUENCE [LARGE SCALE GENOMIC DNA]</scope>
    <source>
        <strain evidence="2">Foug A</strain>
    </source>
</reference>
<organism evidence="1 2">
    <name type="scientific">Scleroderma citrinum Foug A</name>
    <dbReference type="NCBI Taxonomy" id="1036808"/>
    <lineage>
        <taxon>Eukaryota</taxon>
        <taxon>Fungi</taxon>
        <taxon>Dikarya</taxon>
        <taxon>Basidiomycota</taxon>
        <taxon>Agaricomycotina</taxon>
        <taxon>Agaricomycetes</taxon>
        <taxon>Agaricomycetidae</taxon>
        <taxon>Boletales</taxon>
        <taxon>Sclerodermatineae</taxon>
        <taxon>Sclerodermataceae</taxon>
        <taxon>Scleroderma</taxon>
    </lineage>
</organism>
<accession>A0A0C3EKM2</accession>
<dbReference type="HOGENOM" id="CLU_1907929_0_0_1"/>
<dbReference type="InParanoid" id="A0A0C3EKM2"/>
<dbReference type="AlphaFoldDB" id="A0A0C3EKM2"/>
<proteinExistence type="predicted"/>
<evidence type="ECO:0000313" key="1">
    <source>
        <dbReference type="EMBL" id="KIM68749.1"/>
    </source>
</evidence>
<name>A0A0C3EKM2_9AGAM</name>
<reference evidence="1 2" key="1">
    <citation type="submission" date="2014-04" db="EMBL/GenBank/DDBJ databases">
        <authorList>
            <consortium name="DOE Joint Genome Institute"/>
            <person name="Kuo A."/>
            <person name="Kohler A."/>
            <person name="Nagy L.G."/>
            <person name="Floudas D."/>
            <person name="Copeland A."/>
            <person name="Barry K.W."/>
            <person name="Cichocki N."/>
            <person name="Veneault-Fourrey C."/>
            <person name="LaButti K."/>
            <person name="Lindquist E.A."/>
            <person name="Lipzen A."/>
            <person name="Lundell T."/>
            <person name="Morin E."/>
            <person name="Murat C."/>
            <person name="Sun H."/>
            <person name="Tunlid A."/>
            <person name="Henrissat B."/>
            <person name="Grigoriev I.V."/>
            <person name="Hibbett D.S."/>
            <person name="Martin F."/>
            <person name="Nordberg H.P."/>
            <person name="Cantor M.N."/>
            <person name="Hua S.X."/>
        </authorList>
    </citation>
    <scope>NUCLEOTIDE SEQUENCE [LARGE SCALE GENOMIC DNA]</scope>
    <source>
        <strain evidence="1 2">Foug A</strain>
    </source>
</reference>
<keyword evidence="2" id="KW-1185">Reference proteome</keyword>
<dbReference type="Proteomes" id="UP000053989">
    <property type="component" value="Unassembled WGS sequence"/>
</dbReference>
<evidence type="ECO:0000313" key="2">
    <source>
        <dbReference type="Proteomes" id="UP000053989"/>
    </source>
</evidence>
<gene>
    <name evidence="1" type="ORF">SCLCIDRAFT_1208949</name>
</gene>
<dbReference type="EMBL" id="KN822008">
    <property type="protein sequence ID" value="KIM68749.1"/>
    <property type="molecule type" value="Genomic_DNA"/>
</dbReference>
<sequence length="133" mass="15277">MNARIPIELTMRVPAKFRQSQNQCLAWSRVHISGLSLRILYRNWRKMLKKTRNDTNCRTRPAKKIYDPVVSTFVFLDKVKLAPVVCGGIGWSTERVDETNNHLNDKCGDIRKYENGIESSPSSSSWCHGRPKA</sequence>
<protein>
    <submittedName>
        <fullName evidence="1">Uncharacterized protein</fullName>
    </submittedName>
</protein>